<sequence>MQPRTAFYALSLLLPACDQDDPPQEEPTIAELAACDESDMQFVPFMGPAFDENGELVAPLPLPHLVATTVGWHAPEQREALEAETAAPTMDVFTHDGLLGASFGWSDKCGSARTITLWRDDAARMKFVFGTVHSKAVKNGLKHTKGWETTHWSETAADKPPAWDDVRRRLNDVRQ</sequence>
<gene>
    <name evidence="1" type="ORF">OV079_09255</name>
</gene>
<protein>
    <recommendedName>
        <fullName evidence="3">DUF3291 domain-containing protein</fullName>
    </recommendedName>
</protein>
<name>A0A9X3EUH4_9BACT</name>
<keyword evidence="2" id="KW-1185">Reference proteome</keyword>
<accession>A0A9X3EUH4</accession>
<dbReference type="EMBL" id="JAPNKE010000002">
    <property type="protein sequence ID" value="MCY1005748.1"/>
    <property type="molecule type" value="Genomic_DNA"/>
</dbReference>
<reference evidence="1" key="1">
    <citation type="submission" date="2022-11" db="EMBL/GenBank/DDBJ databases">
        <title>Minimal conservation of predation-associated metabolite biosynthetic gene clusters underscores biosynthetic potential of Myxococcota including descriptions for ten novel species: Archangium lansinium sp. nov., Myxococcus landrumus sp. nov., Nannocystis bai.</title>
        <authorList>
            <person name="Ahearne A."/>
            <person name="Stevens C."/>
            <person name="Phillips K."/>
        </authorList>
    </citation>
    <scope>NUCLEOTIDE SEQUENCE</scope>
    <source>
        <strain evidence="1">Na p29</strain>
    </source>
</reference>
<dbReference type="AlphaFoldDB" id="A0A9X3EUH4"/>
<dbReference type="RefSeq" id="WP_267767546.1">
    <property type="nucleotide sequence ID" value="NZ_JAPNKE010000002.1"/>
</dbReference>
<dbReference type="Proteomes" id="UP001150924">
    <property type="component" value="Unassembled WGS sequence"/>
</dbReference>
<evidence type="ECO:0008006" key="3">
    <source>
        <dbReference type="Google" id="ProtNLM"/>
    </source>
</evidence>
<proteinExistence type="predicted"/>
<evidence type="ECO:0000313" key="1">
    <source>
        <dbReference type="EMBL" id="MCY1005748.1"/>
    </source>
</evidence>
<organism evidence="1 2">
    <name type="scientific">Nannocystis pusilla</name>
    <dbReference type="NCBI Taxonomy" id="889268"/>
    <lineage>
        <taxon>Bacteria</taxon>
        <taxon>Pseudomonadati</taxon>
        <taxon>Myxococcota</taxon>
        <taxon>Polyangia</taxon>
        <taxon>Nannocystales</taxon>
        <taxon>Nannocystaceae</taxon>
        <taxon>Nannocystis</taxon>
    </lineage>
</organism>
<evidence type="ECO:0000313" key="2">
    <source>
        <dbReference type="Proteomes" id="UP001150924"/>
    </source>
</evidence>
<comment type="caution">
    <text evidence="1">The sequence shown here is derived from an EMBL/GenBank/DDBJ whole genome shotgun (WGS) entry which is preliminary data.</text>
</comment>